<gene>
    <name evidence="1" type="ORF">HID58_005012</name>
</gene>
<reference evidence="1 2" key="1">
    <citation type="submission" date="2021-05" db="EMBL/GenBank/DDBJ databases">
        <title>Genome Assembly of Synthetic Allotetraploid Brassica napus Reveals Homoeologous Exchanges between Subgenomes.</title>
        <authorList>
            <person name="Davis J.T."/>
        </authorList>
    </citation>
    <scope>NUCLEOTIDE SEQUENCE [LARGE SCALE GENOMIC DNA]</scope>
    <source>
        <strain evidence="2">cv. Da-Ae</strain>
        <tissue evidence="1">Seedling</tissue>
    </source>
</reference>
<accession>A0ABQ8EA91</accession>
<dbReference type="Proteomes" id="UP000824890">
    <property type="component" value="Unassembled WGS sequence"/>
</dbReference>
<proteinExistence type="predicted"/>
<sequence length="165" mass="17920">MSFEWKLSSLLSGYKFPDYLKCCPSVNVLQTPGFKCFECEKMGIIGNSDNIQYSRISSVNTAETAAMSCCLNLLMKSEAFASTPSSPSPNDVDLSTLVVSGLLRSTDSKLSASSLFPAKPKPDFSLADFVIFPVAFFFFLTGFLDSDLLLTGLWSSWVIESGSGL</sequence>
<evidence type="ECO:0000313" key="2">
    <source>
        <dbReference type="Proteomes" id="UP000824890"/>
    </source>
</evidence>
<keyword evidence="2" id="KW-1185">Reference proteome</keyword>
<comment type="caution">
    <text evidence="1">The sequence shown here is derived from an EMBL/GenBank/DDBJ whole genome shotgun (WGS) entry which is preliminary data.</text>
</comment>
<dbReference type="EMBL" id="JAGKQM010000002">
    <property type="protein sequence ID" value="KAH0937551.1"/>
    <property type="molecule type" value="Genomic_DNA"/>
</dbReference>
<protein>
    <submittedName>
        <fullName evidence="1">Uncharacterized protein</fullName>
    </submittedName>
</protein>
<name>A0ABQ8EA91_BRANA</name>
<evidence type="ECO:0000313" key="1">
    <source>
        <dbReference type="EMBL" id="KAH0937551.1"/>
    </source>
</evidence>
<organism evidence="1 2">
    <name type="scientific">Brassica napus</name>
    <name type="common">Rape</name>
    <dbReference type="NCBI Taxonomy" id="3708"/>
    <lineage>
        <taxon>Eukaryota</taxon>
        <taxon>Viridiplantae</taxon>
        <taxon>Streptophyta</taxon>
        <taxon>Embryophyta</taxon>
        <taxon>Tracheophyta</taxon>
        <taxon>Spermatophyta</taxon>
        <taxon>Magnoliopsida</taxon>
        <taxon>eudicotyledons</taxon>
        <taxon>Gunneridae</taxon>
        <taxon>Pentapetalae</taxon>
        <taxon>rosids</taxon>
        <taxon>malvids</taxon>
        <taxon>Brassicales</taxon>
        <taxon>Brassicaceae</taxon>
        <taxon>Brassiceae</taxon>
        <taxon>Brassica</taxon>
    </lineage>
</organism>